<protein>
    <recommendedName>
        <fullName evidence="8">Zn(2)-C6 fungal-type domain-containing protein</fullName>
    </recommendedName>
</protein>
<dbReference type="EMBL" id="MIKG01000001">
    <property type="protein sequence ID" value="RAO64647.1"/>
    <property type="molecule type" value="Genomic_DNA"/>
</dbReference>
<name>A0A364KM80_TALAM</name>
<keyword evidence="3" id="KW-0805">Transcription regulation</keyword>
<keyword evidence="5" id="KW-0804">Transcription</keyword>
<evidence type="ECO:0000256" key="5">
    <source>
        <dbReference type="ARBA" id="ARBA00023163"/>
    </source>
</evidence>
<dbReference type="OrthoDB" id="2269373at2759"/>
<feature type="compositionally biased region" description="Polar residues" evidence="7">
    <location>
        <begin position="650"/>
        <end position="660"/>
    </location>
</feature>
<dbReference type="SMART" id="SM00906">
    <property type="entry name" value="Fungal_trans"/>
    <property type="match status" value="1"/>
</dbReference>
<dbReference type="PANTHER" id="PTHR31001:SF85">
    <property type="entry name" value="ZN(II)2CYS6 TRANSCRIPTION FACTOR (EUROFUNG)"/>
    <property type="match status" value="1"/>
</dbReference>
<evidence type="ECO:0000256" key="2">
    <source>
        <dbReference type="ARBA" id="ARBA00022723"/>
    </source>
</evidence>
<proteinExistence type="predicted"/>
<comment type="subcellular location">
    <subcellularLocation>
        <location evidence="1">Nucleus</location>
    </subcellularLocation>
</comment>
<evidence type="ECO:0000256" key="7">
    <source>
        <dbReference type="SAM" id="MobiDB-lite"/>
    </source>
</evidence>
<dbReference type="Pfam" id="PF04082">
    <property type="entry name" value="Fungal_trans"/>
    <property type="match status" value="1"/>
</dbReference>
<dbReference type="STRING" id="1196081.A0A364KM80"/>
<accession>A0A364KM80</accession>
<dbReference type="GO" id="GO:0008270">
    <property type="term" value="F:zinc ion binding"/>
    <property type="evidence" value="ECO:0007669"/>
    <property type="project" value="InterPro"/>
</dbReference>
<evidence type="ECO:0000256" key="3">
    <source>
        <dbReference type="ARBA" id="ARBA00023015"/>
    </source>
</evidence>
<dbReference type="PANTHER" id="PTHR31001">
    <property type="entry name" value="UNCHARACTERIZED TRANSCRIPTIONAL REGULATORY PROTEIN"/>
    <property type="match status" value="1"/>
</dbReference>
<sequence length="754" mass="85468">MAETPNTSSTVDGLKAHACVLCQRRKVKCDRRQPCATCAKAWLVCEYREPLPPRRRKKKDSETTLAARVRHYEHALQKAGIDVSSIDAEEPLRMNTRNTVEAASIRNTPVSRDNHSIISTENSPGQGPGRLVSRKGRSLYLDNHLWKSVSHELQDADDILPEDVSEKSAEPRIQNGEEFNSSFLFGGGKSRQVLTHCHPNTIQIFQLWHTFLDGINPLTKIVHVPSLQQQILDAASDLGSLSPEMEALMFSIYSSALLSMQVDEVQKYFKQSKSTLLARYRQYAQQALVNAGVLGTSELMVLQAFILFILSVRLVYNPHVLWSLSGICIRIAQRIGLHRDGSKLGLSVFEAEMRRRIWWNLTVVDATIGHLAGCESHMLPLADTRLPSNINDSALDPDMKEIPDESSGPTEMIFCLMSYELGAWLARQAESKTSSFDGFWEFLGSTSIPIQQKDGMIDELEQIFERKYISHCDSSIPLHFVTFVVAKSAVTSSRLRVHHPRQFQERGQPLPPAERDLLFNLCLRLLEFADPIFRSQKVQKFHWYLDFHFPWEALIIMLLVLRYRKTGQEVAKAWQLIDILFRRQQKIMTQRKRSPLHLAVANLAIKAWSAHVTEAERSQVDTFPQPEFISLLWRYAHQDVPLPSTFSISSEATGERQQTSSEHDIPTPTLTSSRSHINNSAQSTFGSFPISTEGNTYKQADANDGDDATNGAMEVEANLFNDSPFDWDQWDALLQEFQDYNANDMNMLFPPPLS</sequence>
<dbReference type="SMART" id="SM00066">
    <property type="entry name" value="GAL4"/>
    <property type="match status" value="1"/>
</dbReference>
<dbReference type="AlphaFoldDB" id="A0A364KM80"/>
<keyword evidence="4" id="KW-0238">DNA-binding</keyword>
<dbReference type="InterPro" id="IPR001138">
    <property type="entry name" value="Zn2Cys6_DnaBD"/>
</dbReference>
<evidence type="ECO:0000256" key="1">
    <source>
        <dbReference type="ARBA" id="ARBA00004123"/>
    </source>
</evidence>
<dbReference type="PROSITE" id="PS50048">
    <property type="entry name" value="ZN2_CY6_FUNGAL_2"/>
    <property type="match status" value="1"/>
</dbReference>
<dbReference type="GeneID" id="63789876"/>
<dbReference type="CDD" id="cd12148">
    <property type="entry name" value="fungal_TF_MHR"/>
    <property type="match status" value="1"/>
</dbReference>
<evidence type="ECO:0000313" key="9">
    <source>
        <dbReference type="EMBL" id="RAO64647.1"/>
    </source>
</evidence>
<reference evidence="9 10" key="1">
    <citation type="journal article" date="2017" name="Biotechnol. Biofuels">
        <title>Differential beta-glucosidase expression as a function of carbon source availability in Talaromyces amestolkiae: a genomic and proteomic approach.</title>
        <authorList>
            <person name="de Eugenio L.I."/>
            <person name="Mendez-Liter J.A."/>
            <person name="Nieto-Dominguez M."/>
            <person name="Alonso L."/>
            <person name="Gil-Munoz J."/>
            <person name="Barriuso J."/>
            <person name="Prieto A."/>
            <person name="Martinez M.J."/>
        </authorList>
    </citation>
    <scope>NUCLEOTIDE SEQUENCE [LARGE SCALE GENOMIC DNA]</scope>
    <source>
        <strain evidence="9 10">CIB</strain>
    </source>
</reference>
<dbReference type="Pfam" id="PF00172">
    <property type="entry name" value="Zn_clus"/>
    <property type="match status" value="1"/>
</dbReference>
<feature type="region of interest" description="Disordered" evidence="7">
    <location>
        <begin position="650"/>
        <end position="710"/>
    </location>
</feature>
<keyword evidence="2" id="KW-0479">Metal-binding</keyword>
<evidence type="ECO:0000313" key="10">
    <source>
        <dbReference type="Proteomes" id="UP000249363"/>
    </source>
</evidence>
<gene>
    <name evidence="9" type="ORF">BHQ10_000659</name>
</gene>
<dbReference type="InterPro" id="IPR036864">
    <property type="entry name" value="Zn2-C6_fun-type_DNA-bd_sf"/>
</dbReference>
<dbReference type="GO" id="GO:0005634">
    <property type="term" value="C:nucleus"/>
    <property type="evidence" value="ECO:0007669"/>
    <property type="project" value="UniProtKB-SubCell"/>
</dbReference>
<evidence type="ECO:0000259" key="8">
    <source>
        <dbReference type="PROSITE" id="PS50048"/>
    </source>
</evidence>
<keyword evidence="10" id="KW-1185">Reference proteome</keyword>
<dbReference type="InterPro" id="IPR050613">
    <property type="entry name" value="Sec_Metabolite_Reg"/>
</dbReference>
<dbReference type="GO" id="GO:0006351">
    <property type="term" value="P:DNA-templated transcription"/>
    <property type="evidence" value="ECO:0007669"/>
    <property type="project" value="InterPro"/>
</dbReference>
<dbReference type="RefSeq" id="XP_040729164.1">
    <property type="nucleotide sequence ID" value="XM_040879192.1"/>
</dbReference>
<comment type="caution">
    <text evidence="9">The sequence shown here is derived from an EMBL/GenBank/DDBJ whole genome shotgun (WGS) entry which is preliminary data.</text>
</comment>
<dbReference type="GO" id="GO:0000981">
    <property type="term" value="F:DNA-binding transcription factor activity, RNA polymerase II-specific"/>
    <property type="evidence" value="ECO:0007669"/>
    <property type="project" value="InterPro"/>
</dbReference>
<dbReference type="Proteomes" id="UP000249363">
    <property type="component" value="Unassembled WGS sequence"/>
</dbReference>
<evidence type="ECO:0000256" key="4">
    <source>
        <dbReference type="ARBA" id="ARBA00023125"/>
    </source>
</evidence>
<dbReference type="CDD" id="cd00067">
    <property type="entry name" value="GAL4"/>
    <property type="match status" value="1"/>
</dbReference>
<keyword evidence="6" id="KW-0539">Nucleus</keyword>
<dbReference type="Gene3D" id="4.10.240.10">
    <property type="entry name" value="Zn(2)-C6 fungal-type DNA-binding domain"/>
    <property type="match status" value="1"/>
</dbReference>
<evidence type="ECO:0000256" key="6">
    <source>
        <dbReference type="ARBA" id="ARBA00023242"/>
    </source>
</evidence>
<feature type="domain" description="Zn(2)-C6 fungal-type" evidence="8">
    <location>
        <begin position="18"/>
        <end position="47"/>
    </location>
</feature>
<organism evidence="9 10">
    <name type="scientific">Talaromyces amestolkiae</name>
    <dbReference type="NCBI Taxonomy" id="1196081"/>
    <lineage>
        <taxon>Eukaryota</taxon>
        <taxon>Fungi</taxon>
        <taxon>Dikarya</taxon>
        <taxon>Ascomycota</taxon>
        <taxon>Pezizomycotina</taxon>
        <taxon>Eurotiomycetes</taxon>
        <taxon>Eurotiomycetidae</taxon>
        <taxon>Eurotiales</taxon>
        <taxon>Trichocomaceae</taxon>
        <taxon>Talaromyces</taxon>
        <taxon>Talaromyces sect. Talaromyces</taxon>
    </lineage>
</organism>
<dbReference type="GO" id="GO:0003677">
    <property type="term" value="F:DNA binding"/>
    <property type="evidence" value="ECO:0007669"/>
    <property type="project" value="UniProtKB-KW"/>
</dbReference>
<dbReference type="SUPFAM" id="SSF57701">
    <property type="entry name" value="Zn2/Cys6 DNA-binding domain"/>
    <property type="match status" value="1"/>
</dbReference>
<dbReference type="InterPro" id="IPR007219">
    <property type="entry name" value="XnlR_reg_dom"/>
</dbReference>
<feature type="compositionally biased region" description="Polar residues" evidence="7">
    <location>
        <begin position="668"/>
        <end position="698"/>
    </location>
</feature>